<dbReference type="eggNOG" id="COG2188">
    <property type="taxonomic scope" value="Bacteria"/>
</dbReference>
<dbReference type="PROSITE" id="PS50949">
    <property type="entry name" value="HTH_GNTR"/>
    <property type="match status" value="1"/>
</dbReference>
<dbReference type="EMBL" id="AJAT01000012">
    <property type="protein sequence ID" value="EOL45499.1"/>
    <property type="molecule type" value="Genomic_DNA"/>
</dbReference>
<evidence type="ECO:0000259" key="4">
    <source>
        <dbReference type="PROSITE" id="PS50949"/>
    </source>
</evidence>
<keyword evidence="1" id="KW-0805">Transcription regulation</keyword>
<dbReference type="CDD" id="cd07377">
    <property type="entry name" value="WHTH_GntR"/>
    <property type="match status" value="1"/>
</dbReference>
<dbReference type="GO" id="GO:0003677">
    <property type="term" value="F:DNA binding"/>
    <property type="evidence" value="ECO:0007669"/>
    <property type="project" value="UniProtKB-KW"/>
</dbReference>
<dbReference type="PANTHER" id="PTHR44846:SF12">
    <property type="entry name" value="HTH-TYPE TRANSCRIPTIONAL REGULATOR TRER"/>
    <property type="match status" value="1"/>
</dbReference>
<comment type="caution">
    <text evidence="5">The sequence shown here is derived from an EMBL/GenBank/DDBJ whole genome shotgun (WGS) entry which is preliminary data.</text>
</comment>
<dbReference type="GO" id="GO:0003700">
    <property type="term" value="F:DNA-binding transcription factor activity"/>
    <property type="evidence" value="ECO:0007669"/>
    <property type="project" value="InterPro"/>
</dbReference>
<gene>
    <name evidence="5" type="ORF">UC3_01389</name>
</gene>
<dbReference type="OrthoDB" id="9815017at2"/>
<evidence type="ECO:0000256" key="3">
    <source>
        <dbReference type="ARBA" id="ARBA00023163"/>
    </source>
</evidence>
<evidence type="ECO:0000313" key="6">
    <source>
        <dbReference type="Proteomes" id="UP000013785"/>
    </source>
</evidence>
<proteinExistence type="predicted"/>
<keyword evidence="2" id="KW-0238">DNA-binding</keyword>
<evidence type="ECO:0000256" key="2">
    <source>
        <dbReference type="ARBA" id="ARBA00023125"/>
    </source>
</evidence>
<dbReference type="PATRIC" id="fig|1158610.3.peg.1370"/>
<keyword evidence="6" id="KW-1185">Reference proteome</keyword>
<dbReference type="SMART" id="SM00866">
    <property type="entry name" value="UTRA"/>
    <property type="match status" value="1"/>
</dbReference>
<keyword evidence="3" id="KW-0804">Transcription</keyword>
<dbReference type="Gene3D" id="3.40.1410.10">
    <property type="entry name" value="Chorismate lyase-like"/>
    <property type="match status" value="1"/>
</dbReference>
<dbReference type="SUPFAM" id="SSF46785">
    <property type="entry name" value="Winged helix' DNA-binding domain"/>
    <property type="match status" value="1"/>
</dbReference>
<dbReference type="HOGENOM" id="CLU_063236_5_2_9"/>
<dbReference type="Pfam" id="PF07702">
    <property type="entry name" value="UTRA"/>
    <property type="match status" value="1"/>
</dbReference>
<dbReference type="InterPro" id="IPR028978">
    <property type="entry name" value="Chorismate_lyase_/UTRA_dom_sf"/>
</dbReference>
<dbReference type="SMART" id="SM00345">
    <property type="entry name" value="HTH_GNTR"/>
    <property type="match status" value="1"/>
</dbReference>
<dbReference type="SUPFAM" id="SSF64288">
    <property type="entry name" value="Chorismate lyase-like"/>
    <property type="match status" value="1"/>
</dbReference>
<dbReference type="RefSeq" id="WP_010768052.1">
    <property type="nucleotide sequence ID" value="NZ_ASWE01000003.1"/>
</dbReference>
<dbReference type="InterPro" id="IPR011663">
    <property type="entry name" value="UTRA"/>
</dbReference>
<dbReference type="InterPro" id="IPR000524">
    <property type="entry name" value="Tscrpt_reg_HTH_GntR"/>
</dbReference>
<dbReference type="InterPro" id="IPR050679">
    <property type="entry name" value="Bact_HTH_transcr_reg"/>
</dbReference>
<name>R3TV97_9ENTE</name>
<organism evidence="5 6">
    <name type="scientific">Enterococcus phoeniculicola ATCC BAA-412</name>
    <dbReference type="NCBI Taxonomy" id="1158610"/>
    <lineage>
        <taxon>Bacteria</taxon>
        <taxon>Bacillati</taxon>
        <taxon>Bacillota</taxon>
        <taxon>Bacilli</taxon>
        <taxon>Lactobacillales</taxon>
        <taxon>Enterococcaceae</taxon>
        <taxon>Enterococcus</taxon>
    </lineage>
</organism>
<evidence type="ECO:0000256" key="1">
    <source>
        <dbReference type="ARBA" id="ARBA00023015"/>
    </source>
</evidence>
<dbReference type="InterPro" id="IPR036388">
    <property type="entry name" value="WH-like_DNA-bd_sf"/>
</dbReference>
<evidence type="ECO:0000313" key="5">
    <source>
        <dbReference type="EMBL" id="EOL45499.1"/>
    </source>
</evidence>
<dbReference type="Pfam" id="PF00392">
    <property type="entry name" value="GntR"/>
    <property type="match status" value="1"/>
</dbReference>
<sequence>MAIAKFYPIYEELKQRIHSRRYEGMLPTENELTKEFEASRNTIRRAISLLNEEGYVYSVKGRGVLILESLNSSQWSFGAGNFGGLKAIQSSNHLEAKTRVLTFEKIVIDDALARSTPFKKNEVVYKIERLRILNEKATMLDLSYFKAELIPELSETIVEQSIYAYFSKNNVKIAAAKRRFSVTAATDDDLSKLDLDTNNCVGMMENLVFNDMGRLIEYTRSRFVPDQFSLSYFVQNHEAN</sequence>
<dbReference type="InterPro" id="IPR036390">
    <property type="entry name" value="WH_DNA-bd_sf"/>
</dbReference>
<dbReference type="Gene3D" id="1.10.10.10">
    <property type="entry name" value="Winged helix-like DNA-binding domain superfamily/Winged helix DNA-binding domain"/>
    <property type="match status" value="1"/>
</dbReference>
<accession>R3TV97</accession>
<protein>
    <recommendedName>
        <fullName evidence="4">HTH gntR-type domain-containing protein</fullName>
    </recommendedName>
</protein>
<dbReference type="PANTHER" id="PTHR44846">
    <property type="entry name" value="MANNOSYL-D-GLYCERATE TRANSPORT/METABOLISM SYSTEM REPRESSOR MNGR-RELATED"/>
    <property type="match status" value="1"/>
</dbReference>
<feature type="domain" description="HTH gntR-type" evidence="4">
    <location>
        <begin position="3"/>
        <end position="69"/>
    </location>
</feature>
<dbReference type="PRINTS" id="PR00035">
    <property type="entry name" value="HTHGNTR"/>
</dbReference>
<dbReference type="STRING" id="154621.RV11_GL000065"/>
<dbReference type="Proteomes" id="UP000013785">
    <property type="component" value="Unassembled WGS sequence"/>
</dbReference>
<dbReference type="GO" id="GO:0045892">
    <property type="term" value="P:negative regulation of DNA-templated transcription"/>
    <property type="evidence" value="ECO:0007669"/>
    <property type="project" value="TreeGrafter"/>
</dbReference>
<reference evidence="5 6" key="1">
    <citation type="submission" date="2013-02" db="EMBL/GenBank/DDBJ databases">
        <title>The Genome Sequence of Enterococcus phoeniculicola BAA-412.</title>
        <authorList>
            <consortium name="The Broad Institute Genome Sequencing Platform"/>
            <consortium name="The Broad Institute Genome Sequencing Center for Infectious Disease"/>
            <person name="Earl A.M."/>
            <person name="Gilmore M.S."/>
            <person name="Lebreton F."/>
            <person name="Walker B."/>
            <person name="Young S.K."/>
            <person name="Zeng Q."/>
            <person name="Gargeya S."/>
            <person name="Fitzgerald M."/>
            <person name="Haas B."/>
            <person name="Abouelleil A."/>
            <person name="Alvarado L."/>
            <person name="Arachchi H.M."/>
            <person name="Berlin A.M."/>
            <person name="Chapman S.B."/>
            <person name="Dewar J."/>
            <person name="Goldberg J."/>
            <person name="Griggs A."/>
            <person name="Gujja S."/>
            <person name="Hansen M."/>
            <person name="Howarth C."/>
            <person name="Imamovic A."/>
            <person name="Larimer J."/>
            <person name="McCowan C."/>
            <person name="Murphy C."/>
            <person name="Neiman D."/>
            <person name="Pearson M."/>
            <person name="Priest M."/>
            <person name="Roberts A."/>
            <person name="Saif S."/>
            <person name="Shea T."/>
            <person name="Sisk P."/>
            <person name="Sykes S."/>
            <person name="Wortman J."/>
            <person name="Nusbaum C."/>
            <person name="Birren B."/>
        </authorList>
    </citation>
    <scope>NUCLEOTIDE SEQUENCE [LARGE SCALE GENOMIC DNA]</scope>
    <source>
        <strain evidence="5 6">ATCC BAA-412</strain>
    </source>
</reference>
<dbReference type="AlphaFoldDB" id="R3TV97"/>